<evidence type="ECO:0000313" key="2">
    <source>
        <dbReference type="Proteomes" id="UP000019146"/>
    </source>
</evidence>
<dbReference type="EMBL" id="CP012748">
    <property type="protein sequence ID" value="ALL71708.1"/>
    <property type="molecule type" value="Genomic_DNA"/>
</dbReference>
<evidence type="ECO:0000313" key="1">
    <source>
        <dbReference type="EMBL" id="ALL71708.1"/>
    </source>
</evidence>
<reference evidence="1 2" key="1">
    <citation type="journal article" date="2014" name="Genome Announc.">
        <title>Draft Genome Sequence of the Haloacid-Degrading Burkholderia caribensis Strain MBA4.</title>
        <authorList>
            <person name="Pan Y."/>
            <person name="Kong K.F."/>
            <person name="Tsang J.S."/>
        </authorList>
    </citation>
    <scope>NUCLEOTIDE SEQUENCE [LARGE SCALE GENOMIC DNA]</scope>
    <source>
        <strain evidence="1 2">MBA4</strain>
        <plasmid evidence="2">Plasmid</plasmid>
    </source>
</reference>
<accession>A0A0P0RRD1</accession>
<proteinExistence type="predicted"/>
<keyword evidence="1" id="KW-0614">Plasmid</keyword>
<dbReference type="Proteomes" id="UP000019146">
    <property type="component" value="Plasmid unnamed"/>
</dbReference>
<geneLocation type="plasmid" evidence="2"/>
<protein>
    <submittedName>
        <fullName evidence="1">Uncharacterized protein</fullName>
    </submittedName>
</protein>
<gene>
    <name evidence="1" type="ORF">K788_0007120</name>
</gene>
<dbReference type="KEGG" id="bcai:K788_0007120"/>
<organism evidence="1 2">
    <name type="scientific">Paraburkholderia caribensis MBA4</name>
    <dbReference type="NCBI Taxonomy" id="1323664"/>
    <lineage>
        <taxon>Bacteria</taxon>
        <taxon>Pseudomonadati</taxon>
        <taxon>Pseudomonadota</taxon>
        <taxon>Betaproteobacteria</taxon>
        <taxon>Burkholderiales</taxon>
        <taxon>Burkholderiaceae</taxon>
        <taxon>Paraburkholderia</taxon>
    </lineage>
</organism>
<dbReference type="AlphaFoldDB" id="A0A0P0RRD1"/>
<sequence length="46" mass="5238">MCYRLDRALAVSSFQLPHPPADRPFAFATLVLSELMRIIRDAVVYS</sequence>
<name>A0A0P0RRD1_9BURK</name>